<evidence type="ECO:0000313" key="4">
    <source>
        <dbReference type="Proteomes" id="UP000219482"/>
    </source>
</evidence>
<evidence type="ECO:0000256" key="1">
    <source>
        <dbReference type="SAM" id="MobiDB-lite"/>
    </source>
</evidence>
<reference evidence="4" key="1">
    <citation type="submission" date="2017-09" db="EMBL/GenBank/DDBJ databases">
        <authorList>
            <person name="Varghese N."/>
            <person name="Submissions S."/>
        </authorList>
    </citation>
    <scope>NUCLEOTIDE SEQUENCE [LARGE SCALE GENOMIC DNA]</scope>
    <source>
        <strain evidence="4">DSM 44270</strain>
    </source>
</reference>
<keyword evidence="4" id="KW-1185">Reference proteome</keyword>
<keyword evidence="2" id="KW-0472">Membrane</keyword>
<gene>
    <name evidence="3" type="ORF">SAMN06272739_3491</name>
</gene>
<dbReference type="AlphaFoldDB" id="A0A286H4N6"/>
<accession>A0A286H4N6</accession>
<dbReference type="EMBL" id="OCNK01000004">
    <property type="protein sequence ID" value="SOE02289.1"/>
    <property type="molecule type" value="Genomic_DNA"/>
</dbReference>
<organism evidence="3 4">
    <name type="scientific">Blastococcus haudaquaticus</name>
    <dbReference type="NCBI Taxonomy" id="1938745"/>
    <lineage>
        <taxon>Bacteria</taxon>
        <taxon>Bacillati</taxon>
        <taxon>Actinomycetota</taxon>
        <taxon>Actinomycetes</taxon>
        <taxon>Geodermatophilales</taxon>
        <taxon>Geodermatophilaceae</taxon>
        <taxon>Blastococcus</taxon>
    </lineage>
</organism>
<evidence type="ECO:0000313" key="3">
    <source>
        <dbReference type="EMBL" id="SOE02289.1"/>
    </source>
</evidence>
<feature type="compositionally biased region" description="Gly residues" evidence="1">
    <location>
        <begin position="77"/>
        <end position="98"/>
    </location>
</feature>
<name>A0A286H4N6_9ACTN</name>
<evidence type="ECO:0000256" key="2">
    <source>
        <dbReference type="SAM" id="Phobius"/>
    </source>
</evidence>
<sequence length="155" mass="15197">MGGPPPRGVGADRLNGGGAGKLSPVNTVEVLLILVGIPLAVIVVLALLTLPGGRKRTRYKPGQPWDHAPVWYEPHPEGGGGGHGPGPGSGAAAVGGGSTNALGSSMYPEQPEERNTDSASGGTSHGDSSHGAPAHGASAARPVNAGPLGGARGTW</sequence>
<feature type="compositionally biased region" description="Low complexity" evidence="1">
    <location>
        <begin position="117"/>
        <end position="140"/>
    </location>
</feature>
<dbReference type="Proteomes" id="UP000219482">
    <property type="component" value="Unassembled WGS sequence"/>
</dbReference>
<feature type="region of interest" description="Disordered" evidence="1">
    <location>
        <begin position="54"/>
        <end position="155"/>
    </location>
</feature>
<proteinExistence type="predicted"/>
<keyword evidence="2" id="KW-1133">Transmembrane helix</keyword>
<keyword evidence="2" id="KW-0812">Transmembrane</keyword>
<feature type="transmembrane region" description="Helical" evidence="2">
    <location>
        <begin position="30"/>
        <end position="50"/>
    </location>
</feature>
<protein>
    <submittedName>
        <fullName evidence="3">Uncharacterized protein</fullName>
    </submittedName>
</protein>
<feature type="region of interest" description="Disordered" evidence="1">
    <location>
        <begin position="1"/>
        <end position="21"/>
    </location>
</feature>